<keyword evidence="3" id="KW-1185">Reference proteome</keyword>
<comment type="caution">
    <text evidence="2">The sequence shown here is derived from an EMBL/GenBank/DDBJ whole genome shotgun (WGS) entry which is preliminary data.</text>
</comment>
<accession>A0A9W8CWU2</accession>
<feature type="compositionally biased region" description="Basic and acidic residues" evidence="1">
    <location>
        <begin position="216"/>
        <end position="228"/>
    </location>
</feature>
<feature type="region of interest" description="Disordered" evidence="1">
    <location>
        <begin position="210"/>
        <end position="253"/>
    </location>
</feature>
<dbReference type="AlphaFoldDB" id="A0A9W8CWU2"/>
<dbReference type="OrthoDB" id="5598769at2759"/>
<feature type="region of interest" description="Disordered" evidence="1">
    <location>
        <begin position="1"/>
        <end position="60"/>
    </location>
</feature>
<feature type="region of interest" description="Disordered" evidence="1">
    <location>
        <begin position="93"/>
        <end position="133"/>
    </location>
</feature>
<evidence type="ECO:0000256" key="1">
    <source>
        <dbReference type="SAM" id="MobiDB-lite"/>
    </source>
</evidence>
<evidence type="ECO:0000313" key="3">
    <source>
        <dbReference type="Proteomes" id="UP001143981"/>
    </source>
</evidence>
<dbReference type="EMBL" id="JANBOI010000214">
    <property type="protein sequence ID" value="KAJ1732563.1"/>
    <property type="molecule type" value="Genomic_DNA"/>
</dbReference>
<feature type="compositionally biased region" description="Low complexity" evidence="1">
    <location>
        <begin position="318"/>
        <end position="343"/>
    </location>
</feature>
<organism evidence="2 3">
    <name type="scientific">Coemansia biformis</name>
    <dbReference type="NCBI Taxonomy" id="1286918"/>
    <lineage>
        <taxon>Eukaryota</taxon>
        <taxon>Fungi</taxon>
        <taxon>Fungi incertae sedis</taxon>
        <taxon>Zoopagomycota</taxon>
        <taxon>Kickxellomycotina</taxon>
        <taxon>Kickxellomycetes</taxon>
        <taxon>Kickxellales</taxon>
        <taxon>Kickxellaceae</taxon>
        <taxon>Coemansia</taxon>
    </lineage>
</organism>
<feature type="region of interest" description="Disordered" evidence="1">
    <location>
        <begin position="584"/>
        <end position="604"/>
    </location>
</feature>
<reference evidence="2" key="1">
    <citation type="submission" date="2022-07" db="EMBL/GenBank/DDBJ databases">
        <title>Phylogenomic reconstructions and comparative analyses of Kickxellomycotina fungi.</title>
        <authorList>
            <person name="Reynolds N.K."/>
            <person name="Stajich J.E."/>
            <person name="Barry K."/>
            <person name="Grigoriev I.V."/>
            <person name="Crous P."/>
            <person name="Smith M.E."/>
        </authorList>
    </citation>
    <scope>NUCLEOTIDE SEQUENCE</scope>
    <source>
        <strain evidence="2">BCRC 34381</strain>
    </source>
</reference>
<feature type="compositionally biased region" description="Basic residues" evidence="1">
    <location>
        <begin position="236"/>
        <end position="250"/>
    </location>
</feature>
<name>A0A9W8CWU2_9FUNG</name>
<feature type="region of interest" description="Disordered" evidence="1">
    <location>
        <begin position="318"/>
        <end position="346"/>
    </location>
</feature>
<feature type="compositionally biased region" description="Polar residues" evidence="1">
    <location>
        <begin position="21"/>
        <end position="36"/>
    </location>
</feature>
<feature type="compositionally biased region" description="Low complexity" evidence="1">
    <location>
        <begin position="111"/>
        <end position="131"/>
    </location>
</feature>
<dbReference type="Proteomes" id="UP001143981">
    <property type="component" value="Unassembled WGS sequence"/>
</dbReference>
<gene>
    <name evidence="2" type="ORF">LPJ61_001982</name>
</gene>
<sequence length="604" mass="65806">MGYRQGPPSRSVAGHHGPSVQFPTASTGSDSTHNTLSSAPARARRSHRRTPGAPATVAAPMAGVPSAGMYRGPYDTNPFASAPGMASGHNPSYAAFEGSAAPSSRRRTDGSSRPGKTVSSTSSSSSHITATRGLPANTFRNRLTDALKGLGVSELVPLTAYAIANVMHRRDNRDSEHLVPYQTPYWMRYVKHVTLAISFYRWLKSNGIVNVPPKPSKSDGKKDADKSRSRSAHPGGNHKRSGRGSGHHRSKETMHNSYDANTHHVDDYHGSRSLQVGNPMAEYHGGGGMYPSYPMGGYQGGFDPYMMQMQQQQFYDEQQRQQFYEQQQQQQFYEQQQMQQPEQHQPTEAEFDEFMMQVMQQIVGSLFRVKPNKRGSVEEFDTSWAMPKHLAEEHYRNIYRHRIGLRGVKPHVLGGAAAIKALRSERQMMSYHGMQQGVSDPGYKQDFMLLGLALTEVHGLLNRKADANELGPDDFLENVGKFAIATIIKIKLDEDKSHPFPYGSVPFASAALYNPAAANNPAPGYGASARGAGVSGATLYPAPTHGAASYPAAPQATDPYISRTHGAGHAHPSNPAAVGRCGTTNGDYQHATQDGIPPHGIPNF</sequence>
<protein>
    <submittedName>
        <fullName evidence="2">Uncharacterized protein</fullName>
    </submittedName>
</protein>
<proteinExistence type="predicted"/>
<evidence type="ECO:0000313" key="2">
    <source>
        <dbReference type="EMBL" id="KAJ1732563.1"/>
    </source>
</evidence>